<accession>A0A5E4DA95</accession>
<dbReference type="AlphaFoldDB" id="A0A5E4DA95"/>
<name>A0A5E4DA95_MARMO</name>
<evidence type="ECO:0000313" key="1">
    <source>
        <dbReference type="EMBL" id="VTJ90121.1"/>
    </source>
</evidence>
<protein>
    <submittedName>
        <fullName evidence="1">Uncharacterized protein</fullName>
    </submittedName>
</protein>
<comment type="caution">
    <text evidence="1">The sequence shown here is derived from an EMBL/GenBank/DDBJ whole genome shotgun (WGS) entry which is preliminary data.</text>
</comment>
<evidence type="ECO:0000313" key="2">
    <source>
        <dbReference type="Proteomes" id="UP000335636"/>
    </source>
</evidence>
<dbReference type="EMBL" id="CABDUW010004137">
    <property type="protein sequence ID" value="VTJ90121.1"/>
    <property type="molecule type" value="Genomic_DNA"/>
</dbReference>
<dbReference type="Proteomes" id="UP000335636">
    <property type="component" value="Unassembled WGS sequence"/>
</dbReference>
<sequence length="138" mass="14911">METVTLLPASPLKALRRVATVARCTPKGALSLGKLQHNRLPKAAGVRDAAACRAQVEAAGEAAAWVLAPAVQRRPGSGQILSSAEPRQRLPAQPARQRLALTMMKKFKFKVDFELEVPFVSGVLFFKMWLLDGGSFTA</sequence>
<proteinExistence type="predicted"/>
<organism evidence="1 2">
    <name type="scientific">Marmota monax</name>
    <name type="common">Woodchuck</name>
    <dbReference type="NCBI Taxonomy" id="9995"/>
    <lineage>
        <taxon>Eukaryota</taxon>
        <taxon>Metazoa</taxon>
        <taxon>Chordata</taxon>
        <taxon>Craniata</taxon>
        <taxon>Vertebrata</taxon>
        <taxon>Euteleostomi</taxon>
        <taxon>Mammalia</taxon>
        <taxon>Eutheria</taxon>
        <taxon>Euarchontoglires</taxon>
        <taxon>Glires</taxon>
        <taxon>Rodentia</taxon>
        <taxon>Sciuromorpha</taxon>
        <taxon>Sciuridae</taxon>
        <taxon>Xerinae</taxon>
        <taxon>Marmotini</taxon>
        <taxon>Marmota</taxon>
    </lineage>
</organism>
<reference evidence="1" key="1">
    <citation type="submission" date="2019-04" db="EMBL/GenBank/DDBJ databases">
        <authorList>
            <person name="Alioto T."/>
            <person name="Alioto T."/>
        </authorList>
    </citation>
    <scope>NUCLEOTIDE SEQUENCE [LARGE SCALE GENOMIC DNA]</scope>
</reference>
<gene>
    <name evidence="1" type="ORF">MONAX_5E005930</name>
</gene>
<keyword evidence="2" id="KW-1185">Reference proteome</keyword>
<feature type="non-terminal residue" evidence="1">
    <location>
        <position position="138"/>
    </location>
</feature>